<name>A0ABX2DNN6_9BACL</name>
<evidence type="ECO:0000259" key="3">
    <source>
        <dbReference type="Pfam" id="PF23845"/>
    </source>
</evidence>
<proteinExistence type="predicted"/>
<feature type="domain" description="Non-contractile tail sheath TIM barrel" evidence="3">
    <location>
        <begin position="245"/>
        <end position="593"/>
    </location>
</feature>
<evidence type="ECO:0000313" key="5">
    <source>
        <dbReference type="Proteomes" id="UP000711047"/>
    </source>
</evidence>
<dbReference type="Proteomes" id="UP000711047">
    <property type="component" value="Unassembled WGS sequence"/>
</dbReference>
<dbReference type="EMBL" id="JABMKX010000005">
    <property type="protein sequence ID" value="NQX45648.1"/>
    <property type="molecule type" value="Genomic_DNA"/>
</dbReference>
<comment type="caution">
    <text evidence="4">The sequence shown here is derived from an EMBL/GenBank/DDBJ whole genome shotgun (WGS) entry which is preliminary data.</text>
</comment>
<feature type="domain" description="GH29D-like beta-sandwich" evidence="1">
    <location>
        <begin position="609"/>
        <end position="670"/>
    </location>
</feature>
<protein>
    <submittedName>
        <fullName evidence="4">Chitobiase/beta-hexosaminidase C-terminal domain-containing protein</fullName>
    </submittedName>
</protein>
<feature type="domain" description="Non-contractile tail sheath N-terminal" evidence="2">
    <location>
        <begin position="11"/>
        <end position="121"/>
    </location>
</feature>
<evidence type="ECO:0000259" key="2">
    <source>
        <dbReference type="Pfam" id="PF23844"/>
    </source>
</evidence>
<dbReference type="InterPro" id="IPR057102">
    <property type="entry name" value="NCTSP_N"/>
</dbReference>
<evidence type="ECO:0000259" key="1">
    <source>
        <dbReference type="Pfam" id="PF13290"/>
    </source>
</evidence>
<dbReference type="Pfam" id="PF13290">
    <property type="entry name" value="CHB_HEX_C_1"/>
    <property type="match status" value="1"/>
</dbReference>
<gene>
    <name evidence="4" type="ORF">HQN87_09930</name>
</gene>
<keyword evidence="5" id="KW-1185">Reference proteome</keyword>
<accession>A0ABX2DNN6</accession>
<dbReference type="Pfam" id="PF23845">
    <property type="entry name" value="TIM-barrel_NCTSP"/>
    <property type="match status" value="1"/>
</dbReference>
<evidence type="ECO:0000313" key="4">
    <source>
        <dbReference type="EMBL" id="NQX45648.1"/>
    </source>
</evidence>
<dbReference type="InterPro" id="IPR008979">
    <property type="entry name" value="Galactose-bd-like_sf"/>
</dbReference>
<sequence>MAQGEERAYKLKPKYLVNNFNFDMMSATVTEDEHHFSTVGNFRTSKDFNVMYWEAEDVHSHPTLKYPTDGDFSDLVLEYNYTISGDATPLNGVPSPTLTVVTTDDKAYYIRLWNYVTDRPMEGWEKEVSDSLNIDYSFPVGREEGTASGTEGAIRIDFNNLYAGWVPFIQGKDRAGEVSWIPNPDWVKVPVTSIKRLEWAFVPQEYDYNEAEIRYFTESKPFKIDFSDWNVYGNAFLMNEKPYAPEGKVRISDGYDDTYNLTPERIAGDYARLGFGNTVDFYVGASHFYDKVYNGTTGMELITDHPFNEAFKSWYTSYVKFLSARQTKVISSISMENVDAPASWWQRTWDGKGAETLWSPAPKLLSFSNTAVQSYYKKYILGLSKIHTDSGMPPIIQLGEPWWWYMDSLPGSPPTFYDDSTKYLYQQKFGKPMHQFKSAYDSISGHEEMLSWLSEQNGKFSLLLRDTLKAVYPQGQFTVLLFIPTVVDPELAPKMMGIVNFPIEQWKSPNLDFFMIEDYDYLIANNMEKHRQALTVAQRKLGYGPGQIHYLSGADSTNNNAIWKNIDQAINDGINMRFSGVYVWAYPQVKTKGWVQPVIIESSVPPGLQKSGSIQIQLSSAGADSIIYTLDGREPTLSTGQAYTGTPIAISKDTRVKAAAVKNGVTSSTVQFDYLFDRKQYQYDATNRLQWFTLFQDDQKYRISYVYDKEGNQTRKIVNKIFNMWGDQNIIPVMLEDKSPDGSTASASSNFGADYLPYKAFDHLDLEQAWISNGTVEGWLAFKFPSSKNVISYKIYPRNENTAINASPKSWTFEGYDGTQWVVLSQESNVTDWTIREAKTFNVSQSGSYAEYRIKITENNGYWYTSIGEVEMTQGDSGHDQ</sequence>
<dbReference type="Gene3D" id="2.60.120.260">
    <property type="entry name" value="Galactose-binding domain-like"/>
    <property type="match status" value="1"/>
</dbReference>
<organism evidence="4 5">
    <name type="scientific">Paenibacillus tritici</name>
    <dbReference type="NCBI Taxonomy" id="1873425"/>
    <lineage>
        <taxon>Bacteria</taxon>
        <taxon>Bacillati</taxon>
        <taxon>Bacillota</taxon>
        <taxon>Bacilli</taxon>
        <taxon>Bacillales</taxon>
        <taxon>Paenibacillaceae</taxon>
        <taxon>Paenibacillus</taxon>
    </lineage>
</organism>
<dbReference type="Pfam" id="PF23844">
    <property type="entry name" value="NCTSP_N"/>
    <property type="match status" value="1"/>
</dbReference>
<dbReference type="InterPro" id="IPR057122">
    <property type="entry name" value="TIM-barrel_NCTSP"/>
</dbReference>
<dbReference type="SUPFAM" id="SSF49785">
    <property type="entry name" value="Galactose-binding domain-like"/>
    <property type="match status" value="1"/>
</dbReference>
<reference evidence="4 5" key="1">
    <citation type="submission" date="2020-05" db="EMBL/GenBank/DDBJ databases">
        <title>Paenibacillus glebae, sp. nov., Paenibacillus humi sp. nov., Paenibacillus pedi sp. nov., Paenibacillus terrestris sp. nov. and Paenibacillus terricola sp. nov., isolated from a forest top soil sample.</title>
        <authorList>
            <person name="Qi S."/>
            <person name="Carlier A."/>
            <person name="Cnockaert M."/>
            <person name="Vandamme P."/>
        </authorList>
    </citation>
    <scope>NUCLEOTIDE SEQUENCE [LARGE SCALE GENOMIC DNA]</scope>
    <source>
        <strain evidence="4 5">LMG 29502</strain>
    </source>
</reference>
<dbReference type="InterPro" id="IPR059177">
    <property type="entry name" value="GH29D-like_dom"/>
</dbReference>